<dbReference type="SUPFAM" id="SSF52200">
    <property type="entry name" value="Toll/Interleukin receptor TIR domain"/>
    <property type="match status" value="1"/>
</dbReference>
<dbReference type="Proteomes" id="UP000183788">
    <property type="component" value="Unassembled WGS sequence"/>
</dbReference>
<reference evidence="4 6" key="2">
    <citation type="submission" date="2023-11" db="EMBL/GenBank/DDBJ databases">
        <title>MicrobeMod: A computational toolkit for identifying prokaryotic methylation and restriction-modification with nanopore sequencing.</title>
        <authorList>
            <person name="Crits-Christoph A."/>
            <person name="Kang S.C."/>
            <person name="Lee H."/>
            <person name="Ostrov N."/>
        </authorList>
    </citation>
    <scope>NUCLEOTIDE SEQUENCE [LARGE SCALE GENOMIC DNA]</scope>
    <source>
        <strain evidence="4 6">ATCC 23090</strain>
    </source>
</reference>
<evidence type="ECO:0000259" key="1">
    <source>
        <dbReference type="PROSITE" id="PS50104"/>
    </source>
</evidence>
<dbReference type="OrthoDB" id="5149141at2"/>
<feature type="domain" description="SEFIR" evidence="2">
    <location>
        <begin position="262"/>
        <end position="395"/>
    </location>
</feature>
<dbReference type="Pfam" id="PF13676">
    <property type="entry name" value="TIR_2"/>
    <property type="match status" value="1"/>
</dbReference>
<dbReference type="AlphaFoldDB" id="A0A1K1SF57"/>
<dbReference type="Gene3D" id="3.40.50.10140">
    <property type="entry name" value="Toll/interleukin-1 receptor homology (TIR) domain"/>
    <property type="match status" value="1"/>
</dbReference>
<keyword evidence="4" id="KW-0675">Receptor</keyword>
<dbReference type="EMBL" id="CP140154">
    <property type="protein sequence ID" value="WQG87850.1"/>
    <property type="molecule type" value="Genomic_DNA"/>
</dbReference>
<dbReference type="EMBL" id="FPIZ01000021">
    <property type="protein sequence ID" value="SFW82748.1"/>
    <property type="molecule type" value="Genomic_DNA"/>
</dbReference>
<dbReference type="InterPro" id="IPR013568">
    <property type="entry name" value="SEFIR_dom"/>
</dbReference>
<dbReference type="RefSeq" id="WP_072364316.1">
    <property type="nucleotide sequence ID" value="NZ_CP139972.1"/>
</dbReference>
<organism evidence="3 5">
    <name type="scientific">Chitinophaga sancti</name>
    <dbReference type="NCBI Taxonomy" id="1004"/>
    <lineage>
        <taxon>Bacteria</taxon>
        <taxon>Pseudomonadati</taxon>
        <taxon>Bacteroidota</taxon>
        <taxon>Chitinophagia</taxon>
        <taxon>Chitinophagales</taxon>
        <taxon>Chitinophagaceae</taxon>
        <taxon>Chitinophaga</taxon>
    </lineage>
</organism>
<proteinExistence type="predicted"/>
<evidence type="ECO:0000313" key="6">
    <source>
        <dbReference type="Proteomes" id="UP001326715"/>
    </source>
</evidence>
<evidence type="ECO:0000313" key="4">
    <source>
        <dbReference type="EMBL" id="WQG87850.1"/>
    </source>
</evidence>
<dbReference type="InterPro" id="IPR035897">
    <property type="entry name" value="Toll_tir_struct_dom_sf"/>
</dbReference>
<evidence type="ECO:0000259" key="2">
    <source>
        <dbReference type="PROSITE" id="PS51534"/>
    </source>
</evidence>
<dbReference type="PROSITE" id="PS50104">
    <property type="entry name" value="TIR"/>
    <property type="match status" value="1"/>
</dbReference>
<dbReference type="STRING" id="1004.SAMN05661012_05308"/>
<keyword evidence="6" id="KW-1185">Reference proteome</keyword>
<dbReference type="GO" id="GO:0007165">
    <property type="term" value="P:signal transduction"/>
    <property type="evidence" value="ECO:0007669"/>
    <property type="project" value="InterPro"/>
</dbReference>
<accession>A0A1K1SF57</accession>
<evidence type="ECO:0000313" key="3">
    <source>
        <dbReference type="EMBL" id="SFW82748.1"/>
    </source>
</evidence>
<reference evidence="3 5" key="1">
    <citation type="submission" date="2016-11" db="EMBL/GenBank/DDBJ databases">
        <authorList>
            <person name="Jaros S."/>
            <person name="Januszkiewicz K."/>
            <person name="Wedrychowicz H."/>
        </authorList>
    </citation>
    <scope>NUCLEOTIDE SEQUENCE [LARGE SCALE GENOMIC DNA]</scope>
    <source>
        <strain evidence="3 5">DSM 784</strain>
    </source>
</reference>
<feature type="domain" description="TIR" evidence="1">
    <location>
        <begin position="261"/>
        <end position="400"/>
    </location>
</feature>
<protein>
    <submittedName>
        <fullName evidence="3">SEFIR domain-containing protein</fullName>
    </submittedName>
    <submittedName>
        <fullName evidence="4">Toll/interleukin-1 receptor domain-containing protein</fullName>
    </submittedName>
</protein>
<evidence type="ECO:0000313" key="5">
    <source>
        <dbReference type="Proteomes" id="UP000183788"/>
    </source>
</evidence>
<name>A0A1K1SF57_9BACT</name>
<dbReference type="InterPro" id="IPR000157">
    <property type="entry name" value="TIR_dom"/>
</dbReference>
<dbReference type="Proteomes" id="UP001326715">
    <property type="component" value="Chromosome"/>
</dbReference>
<dbReference type="PROSITE" id="PS51534">
    <property type="entry name" value="SEFIR"/>
    <property type="match status" value="1"/>
</dbReference>
<sequence length="421" mass="49024">MINPEEIYQLLQKEQWSNIIDILHKNKNEIANEPSLINAAQTFETVFLQKVREYPKDNKDINGVLGLLYVLHHGKFYKLTETNLKKLTIELAERSPFKEAYNYAKQYPDEEICKEIITNYESIVNEIEEARAISHSKSTINWIEVYNRLFELINNPEDVATYFSGPRFINAVREILPYHPDYSQYIQLRGQEGKSTSRRIFYYDILMDIDELTRIRIVDKITSIVKPFLPEKVQAIDMIMGKKVIDNDVISATKTESQADSNPVVFISYSWDDEAHKEWVLNLANKLTTDGVKVILDRYSLTAGKSVPFFIEQSISQAHKILIIFTPNYKLKADKRAGGVGYEYSIMNIDLYKNQTTNEKIIPVLRTGEMKESIPEFMQQFIHLDLRKDENFHISYSDLIREIYNEPAIIQPEIGNKPNFN</sequence>
<gene>
    <name evidence="3" type="ORF">SAMN05661012_05308</name>
    <name evidence="4" type="ORF">SR876_23260</name>
</gene>